<dbReference type="PANTHER" id="PTHR33110">
    <property type="entry name" value="F-BOX/KELCH-REPEAT PROTEIN-RELATED"/>
    <property type="match status" value="1"/>
</dbReference>
<dbReference type="AlphaFoldDB" id="A0AAD8RZB8"/>
<protein>
    <recommendedName>
        <fullName evidence="1">KIB1-4 beta-propeller domain-containing protein</fullName>
    </recommendedName>
</protein>
<dbReference type="Pfam" id="PF03478">
    <property type="entry name" value="Beta-prop_KIB1-4"/>
    <property type="match status" value="1"/>
</dbReference>
<name>A0AAD8RZB8_LOLMU</name>
<dbReference type="SUPFAM" id="SSF81383">
    <property type="entry name" value="F-box domain"/>
    <property type="match status" value="1"/>
</dbReference>
<evidence type="ECO:0000259" key="1">
    <source>
        <dbReference type="Pfam" id="PF03478"/>
    </source>
</evidence>
<reference evidence="2" key="1">
    <citation type="submission" date="2023-07" db="EMBL/GenBank/DDBJ databases">
        <title>A chromosome-level genome assembly of Lolium multiflorum.</title>
        <authorList>
            <person name="Chen Y."/>
            <person name="Copetti D."/>
            <person name="Kolliker R."/>
            <person name="Studer B."/>
        </authorList>
    </citation>
    <scope>NUCLEOTIDE SEQUENCE</scope>
    <source>
        <strain evidence="2">02402/16</strain>
        <tissue evidence="2">Leaf</tissue>
    </source>
</reference>
<evidence type="ECO:0000313" key="2">
    <source>
        <dbReference type="EMBL" id="KAK1632681.1"/>
    </source>
</evidence>
<dbReference type="Proteomes" id="UP001231189">
    <property type="component" value="Unassembled WGS sequence"/>
</dbReference>
<dbReference type="EMBL" id="JAUUTY010000005">
    <property type="protein sequence ID" value="KAK1632681.1"/>
    <property type="molecule type" value="Genomic_DNA"/>
</dbReference>
<gene>
    <name evidence="2" type="ORF">QYE76_006996</name>
</gene>
<dbReference type="InterPro" id="IPR036047">
    <property type="entry name" value="F-box-like_dom_sf"/>
</dbReference>
<dbReference type="PANTHER" id="PTHR33110:SF56">
    <property type="entry name" value="DUF295 DOMAIN-CONTAINING PROTEIN"/>
    <property type="match status" value="1"/>
</dbReference>
<dbReference type="InterPro" id="IPR005174">
    <property type="entry name" value="KIB1-4_b-propeller"/>
</dbReference>
<feature type="domain" description="KIB1-4 beta-propeller" evidence="1">
    <location>
        <begin position="109"/>
        <end position="351"/>
    </location>
</feature>
<accession>A0AAD8RZB8</accession>
<proteinExistence type="predicted"/>
<sequence length="405" mass="45253">MSAEKLPARHRCWADLPLDLLADVSGRLHDIADYVRFHAVCRPWRDLQQLHSPPVRRTFPPWLLGSYRSSILHSVVNLRGGASATTSYRRERDDIILVKPPGAPTVRNTNWVATADATAAWIFSWSPEPRLVDLLTGSVNLLPLFPCHDEIRRFMENPHGVLYSDGTVFLYSFVPAVHDLGCIFTAAILRPGDTAWTYATKRLYVPTSRRLAVAYHNGKVVLCSGVNYNCVLVVDDLRGNMLRPSWNVTNLRDYYRNGSYVLESGGELMWVSILLADRWFARDPSASHEPPPGALLVTVHVLEKTGASGQTCWAARDGRSLGDRVLLLGSPASFAVDAAELGVPGGYAYFVYGPGMFRYNLVSGEAKLVERLRSGWGANQSFMWLRPQISIAPIQEIEKKLVRFF</sequence>
<comment type="caution">
    <text evidence="2">The sequence shown here is derived from an EMBL/GenBank/DDBJ whole genome shotgun (WGS) entry which is preliminary data.</text>
</comment>
<evidence type="ECO:0000313" key="3">
    <source>
        <dbReference type="Proteomes" id="UP001231189"/>
    </source>
</evidence>
<dbReference type="Gene3D" id="1.20.1280.50">
    <property type="match status" value="1"/>
</dbReference>
<keyword evidence="3" id="KW-1185">Reference proteome</keyword>
<organism evidence="2 3">
    <name type="scientific">Lolium multiflorum</name>
    <name type="common">Italian ryegrass</name>
    <name type="synonym">Lolium perenne subsp. multiflorum</name>
    <dbReference type="NCBI Taxonomy" id="4521"/>
    <lineage>
        <taxon>Eukaryota</taxon>
        <taxon>Viridiplantae</taxon>
        <taxon>Streptophyta</taxon>
        <taxon>Embryophyta</taxon>
        <taxon>Tracheophyta</taxon>
        <taxon>Spermatophyta</taxon>
        <taxon>Magnoliopsida</taxon>
        <taxon>Liliopsida</taxon>
        <taxon>Poales</taxon>
        <taxon>Poaceae</taxon>
        <taxon>BOP clade</taxon>
        <taxon>Pooideae</taxon>
        <taxon>Poodae</taxon>
        <taxon>Poeae</taxon>
        <taxon>Poeae Chloroplast Group 2 (Poeae type)</taxon>
        <taxon>Loliodinae</taxon>
        <taxon>Loliinae</taxon>
        <taxon>Lolium</taxon>
    </lineage>
</organism>